<dbReference type="InterPro" id="IPR000742">
    <property type="entry name" value="EGF"/>
</dbReference>
<evidence type="ECO:0000256" key="9">
    <source>
        <dbReference type="SAM" id="SignalP"/>
    </source>
</evidence>
<keyword evidence="3" id="KW-1003">Cell membrane</keyword>
<protein>
    <recommendedName>
        <fullName evidence="10">EGF-like domain-containing protein</fullName>
    </recommendedName>
</protein>
<reference evidence="11" key="3">
    <citation type="submission" date="2023-05" db="EMBL/GenBank/DDBJ databases">
        <authorList>
            <person name="Smith C.H."/>
        </authorList>
    </citation>
    <scope>NUCLEOTIDE SEQUENCE</scope>
    <source>
        <strain evidence="11">CHS0354</strain>
        <tissue evidence="11">Mantle</tissue>
    </source>
</reference>
<comment type="caution">
    <text evidence="11">The sequence shown here is derived from an EMBL/GenBank/DDBJ whole genome shotgun (WGS) entry which is preliminary data.</text>
</comment>
<feature type="transmembrane region" description="Helical" evidence="8">
    <location>
        <begin position="576"/>
        <end position="598"/>
    </location>
</feature>
<feature type="transmembrane region" description="Helical" evidence="8">
    <location>
        <begin position="522"/>
        <end position="541"/>
    </location>
</feature>
<evidence type="ECO:0000256" key="8">
    <source>
        <dbReference type="SAM" id="Phobius"/>
    </source>
</evidence>
<evidence type="ECO:0000256" key="4">
    <source>
        <dbReference type="ARBA" id="ARBA00022692"/>
    </source>
</evidence>
<name>A0AAE0WGH8_9BIVA</name>
<proteinExistence type="inferred from homology"/>
<keyword evidence="12" id="KW-1185">Reference proteome</keyword>
<organism evidence="11 12">
    <name type="scientific">Potamilus streckersoni</name>
    <dbReference type="NCBI Taxonomy" id="2493646"/>
    <lineage>
        <taxon>Eukaryota</taxon>
        <taxon>Metazoa</taxon>
        <taxon>Spiralia</taxon>
        <taxon>Lophotrochozoa</taxon>
        <taxon>Mollusca</taxon>
        <taxon>Bivalvia</taxon>
        <taxon>Autobranchia</taxon>
        <taxon>Heteroconchia</taxon>
        <taxon>Palaeoheterodonta</taxon>
        <taxon>Unionida</taxon>
        <taxon>Unionoidea</taxon>
        <taxon>Unionidae</taxon>
        <taxon>Ambleminae</taxon>
        <taxon>Lampsilini</taxon>
        <taxon>Potamilus</taxon>
    </lineage>
</organism>
<dbReference type="Proteomes" id="UP001195483">
    <property type="component" value="Unassembled WGS sequence"/>
</dbReference>
<sequence length="744" mass="83543">MALWNRLKLGTVLIITFIFTHVDGYNTEKLEGTELYRYTEFSDVWPFFFQVPDGCSVAIWTFSASKEPNSCEYTTAKVYLQHGNLPIINPLNETFPADFFVYRTSLSGFDIPITNTTVLTSLISPLAGPWYGVAYLPYTDNRVKPKGLFTKCSYKIYTSFKYVKEPQIDTMQLNQEHKVTLMSQESKLLRIFLDVSVVEYTVEVTTCTGPQNSSSCLVDLYTRAGAVPTEWLHQNSVNCTEAGNEKCRFSVKSPNVKSWHYLLVKSVSHDDLGLTVVLNVKDCDPANGSEIAPYSTNINAQVAQQCVLHPLLDRLQYSSLFKIRFGYIVNDTLQENILTLQENETRVLPFEIKPELDTGGTLAVQLMIKEVTSVEQSDTKVTILVCLLRDRIPVYREGEFCIENGTSFELESQGSQSSQIYLPYPEPGVWFISMVMKCKSDNSSKANKSSAFQPCNKVSAVLSAHIMSDACLDGKCTDHGKCSVYLHGQVAYSSCQCEAGWRGYACTDGSHAVSIDVQLQELLFLTLSNIFFLPPIILAIYRKHFVEAFVYAYTMVFSAIYHACDGDRLNIYKWCPLRYSVLSFCDFLGSSASIWITIVAMIKPPDKVKALLQVAGPMSLAVGVLYDKTSYLLFAIPCGIGLIGIIISWTCRCQYRKHCYPAKWRYVLCLLPGLILAAGGLCIFALIETKENYLYLHSAWHAAMALSVIFLLPPGKRKGGRDRDSVIGSTYQPLPWQHEENHVI</sequence>
<evidence type="ECO:0000256" key="2">
    <source>
        <dbReference type="ARBA" id="ARBA00005542"/>
    </source>
</evidence>
<keyword evidence="7" id="KW-1015">Disulfide bond</keyword>
<gene>
    <name evidence="11" type="ORF">CHS0354_042162</name>
</gene>
<dbReference type="AlphaFoldDB" id="A0AAE0WGH8"/>
<keyword evidence="7" id="KW-0245">EGF-like domain</keyword>
<feature type="disulfide bond" evidence="7">
    <location>
        <begin position="497"/>
        <end position="506"/>
    </location>
</feature>
<dbReference type="GO" id="GO:0005886">
    <property type="term" value="C:plasma membrane"/>
    <property type="evidence" value="ECO:0007669"/>
    <property type="project" value="UniProtKB-SubCell"/>
</dbReference>
<evidence type="ECO:0000256" key="1">
    <source>
        <dbReference type="ARBA" id="ARBA00004651"/>
    </source>
</evidence>
<evidence type="ECO:0000256" key="3">
    <source>
        <dbReference type="ARBA" id="ARBA00022475"/>
    </source>
</evidence>
<dbReference type="PROSITE" id="PS01186">
    <property type="entry name" value="EGF_2"/>
    <property type="match status" value="1"/>
</dbReference>
<feature type="signal peptide" evidence="9">
    <location>
        <begin position="1"/>
        <end position="24"/>
    </location>
</feature>
<reference evidence="11" key="1">
    <citation type="journal article" date="2021" name="Genome Biol. Evol.">
        <title>A High-Quality Reference Genome for a Parasitic Bivalve with Doubly Uniparental Inheritance (Bivalvia: Unionida).</title>
        <authorList>
            <person name="Smith C.H."/>
        </authorList>
    </citation>
    <scope>NUCLEOTIDE SEQUENCE</scope>
    <source>
        <strain evidence="11">CHS0354</strain>
    </source>
</reference>
<feature type="chain" id="PRO_5042087671" description="EGF-like domain-containing protein" evidence="9">
    <location>
        <begin position="25"/>
        <end position="744"/>
    </location>
</feature>
<keyword evidence="6 8" id="KW-0472">Membrane</keyword>
<keyword evidence="9" id="KW-0732">Signal</keyword>
<evidence type="ECO:0000256" key="6">
    <source>
        <dbReference type="ARBA" id="ARBA00023136"/>
    </source>
</evidence>
<comment type="subcellular location">
    <subcellularLocation>
        <location evidence="1">Cell membrane</location>
        <topology evidence="1">Multi-pass membrane protein</topology>
    </subcellularLocation>
</comment>
<comment type="caution">
    <text evidence="7">Lacks conserved residue(s) required for the propagation of feature annotation.</text>
</comment>
<evidence type="ECO:0000256" key="5">
    <source>
        <dbReference type="ARBA" id="ARBA00022989"/>
    </source>
</evidence>
<feature type="transmembrane region" description="Helical" evidence="8">
    <location>
        <begin position="664"/>
        <end position="687"/>
    </location>
</feature>
<evidence type="ECO:0000313" key="11">
    <source>
        <dbReference type="EMBL" id="KAK3612644.1"/>
    </source>
</evidence>
<evidence type="ECO:0000259" key="10">
    <source>
        <dbReference type="PROSITE" id="PS50026"/>
    </source>
</evidence>
<accession>A0AAE0WGH8</accession>
<keyword evidence="4 8" id="KW-0812">Transmembrane</keyword>
<dbReference type="PANTHER" id="PTHR14319:SF3">
    <property type="entry name" value="TRANSMEMBRANE PROTEIN-LIKE PROTEIN"/>
    <property type="match status" value="1"/>
</dbReference>
<feature type="transmembrane region" description="Helical" evidence="8">
    <location>
        <begin position="693"/>
        <end position="713"/>
    </location>
</feature>
<reference evidence="11" key="2">
    <citation type="journal article" date="2021" name="Genome Biol. Evol.">
        <title>Developing a high-quality reference genome for a parasitic bivalve with doubly uniparental inheritance (Bivalvia: Unionida).</title>
        <authorList>
            <person name="Smith C.H."/>
        </authorList>
    </citation>
    <scope>NUCLEOTIDE SEQUENCE</scope>
    <source>
        <strain evidence="11">CHS0354</strain>
        <tissue evidence="11">Mantle</tissue>
    </source>
</reference>
<evidence type="ECO:0000313" key="12">
    <source>
        <dbReference type="Proteomes" id="UP001195483"/>
    </source>
</evidence>
<feature type="transmembrane region" description="Helical" evidence="8">
    <location>
        <begin position="632"/>
        <end position="652"/>
    </location>
</feature>
<evidence type="ECO:0000256" key="7">
    <source>
        <dbReference type="PROSITE-ProRule" id="PRU00076"/>
    </source>
</evidence>
<dbReference type="PROSITE" id="PS50026">
    <property type="entry name" value="EGF_3"/>
    <property type="match status" value="1"/>
</dbReference>
<dbReference type="InterPro" id="IPR021910">
    <property type="entry name" value="NGX6/PGAP6/MYMK"/>
</dbReference>
<feature type="domain" description="EGF-like" evidence="10">
    <location>
        <begin position="467"/>
        <end position="507"/>
    </location>
</feature>
<dbReference type="PROSITE" id="PS00022">
    <property type="entry name" value="EGF_1"/>
    <property type="match status" value="1"/>
</dbReference>
<dbReference type="PANTHER" id="PTHR14319">
    <property type="entry name" value="FIVE-SPAN TRANSMEMBRANE PROTEIN M83"/>
    <property type="match status" value="1"/>
</dbReference>
<comment type="similarity">
    <text evidence="2">Belongs to the TMEM8 family.</text>
</comment>
<dbReference type="EMBL" id="JAEAOA010002353">
    <property type="protein sequence ID" value="KAK3612644.1"/>
    <property type="molecule type" value="Genomic_DNA"/>
</dbReference>
<keyword evidence="5 8" id="KW-1133">Transmembrane helix</keyword>
<dbReference type="Pfam" id="PF12036">
    <property type="entry name" value="DUF3522"/>
    <property type="match status" value="1"/>
</dbReference>